<evidence type="ECO:0000256" key="1">
    <source>
        <dbReference type="SAM" id="SignalP"/>
    </source>
</evidence>
<accession>A0A096PCT3</accession>
<protein>
    <submittedName>
        <fullName evidence="2">WGS project CBMD000000000 data, contig CS3427_c001016</fullName>
    </submittedName>
</protein>
<dbReference type="AlphaFoldDB" id="A0A096PCT3"/>
<feature type="chain" id="PRO_5001923056" evidence="1">
    <location>
        <begin position="18"/>
        <end position="150"/>
    </location>
</feature>
<proteinExistence type="predicted"/>
<reference evidence="2" key="1">
    <citation type="submission" date="2013-05" db="EMBL/GenBank/DDBJ databases">
        <title>Draft genome sequences of six wheat associated Fusarium spp. isolates.</title>
        <authorList>
            <person name="Moolhuijzen P.M."/>
            <person name="Manners J.M."/>
            <person name="Wilcox S."/>
            <person name="Bellgard M.I."/>
            <person name="Gardiner D.M."/>
        </authorList>
    </citation>
    <scope>NUCLEOTIDE SEQUENCE</scope>
    <source>
        <strain evidence="2">CS3427</strain>
        <strain evidence="2">CS3427</strain>
    </source>
</reference>
<evidence type="ECO:0000313" key="2">
    <source>
        <dbReference type="EMBL" id="CEG02509.1"/>
    </source>
</evidence>
<sequence>MRFFTAAALLLSSVALAAPAQEQTKDCCCCDISQPAIVCEKNVKPEDCICAAVMCPVNAPTYWPATATATATVTSTPTPTATVVKRQEDKKPATTDPAKPPCCCCSVADQAIVCEVRPEGADNTCVCPKVMCPVGAPTLTKNVGAQKTGN</sequence>
<gene>
    <name evidence="2" type="ORF">BN847_0099630</name>
</gene>
<organism evidence="2">
    <name type="scientific">Fusarium pseudograminearum CS3427</name>
    <dbReference type="NCBI Taxonomy" id="1318457"/>
    <lineage>
        <taxon>Eukaryota</taxon>
        <taxon>Fungi</taxon>
        <taxon>Dikarya</taxon>
        <taxon>Ascomycota</taxon>
        <taxon>Pezizomycotina</taxon>
        <taxon>Sordariomycetes</taxon>
        <taxon>Hypocreomycetidae</taxon>
        <taxon>Hypocreales</taxon>
        <taxon>Nectriaceae</taxon>
        <taxon>Fusarium</taxon>
    </lineage>
</organism>
<name>A0A096PCT3_FUSPS</name>
<keyword evidence="1" id="KW-0732">Signal</keyword>
<dbReference type="EMBL" id="CBMD010001015">
    <property type="protein sequence ID" value="CEG02509.1"/>
    <property type="molecule type" value="Genomic_DNA"/>
</dbReference>
<comment type="caution">
    <text evidence="2">The sequence shown here is derived from an EMBL/GenBank/DDBJ whole genome shotgun (WGS) entry which is preliminary data.</text>
</comment>
<feature type="signal peptide" evidence="1">
    <location>
        <begin position="1"/>
        <end position="17"/>
    </location>
</feature>